<dbReference type="EMBL" id="WHWC01000004">
    <property type="protein sequence ID" value="KAG8384721.1"/>
    <property type="molecule type" value="Genomic_DNA"/>
</dbReference>
<evidence type="ECO:0000259" key="5">
    <source>
        <dbReference type="Pfam" id="PF01011"/>
    </source>
</evidence>
<dbReference type="SMART" id="SM00564">
    <property type="entry name" value="PQQ"/>
    <property type="match status" value="15"/>
</dbReference>
<evidence type="ECO:0000313" key="7">
    <source>
        <dbReference type="EMBL" id="KAG8384721.1"/>
    </source>
</evidence>
<dbReference type="Gene3D" id="2.140.10.10">
    <property type="entry name" value="Quinoprotein alcohol dehydrogenase-like superfamily"/>
    <property type="match status" value="3"/>
</dbReference>
<evidence type="ECO:0000259" key="6">
    <source>
        <dbReference type="Pfam" id="PF13360"/>
    </source>
</evidence>
<feature type="signal peptide" evidence="4">
    <location>
        <begin position="1"/>
        <end position="16"/>
    </location>
</feature>
<evidence type="ECO:0000256" key="2">
    <source>
        <dbReference type="ARBA" id="ARBA00008156"/>
    </source>
</evidence>
<sequence length="1542" mass="166543">MGCNTILLFIAIFCLAKNAISIARGPEMQNHHSGNWLNHGGDIYNRRYAEGETKISPSTASQLRLKWKFYAGNDISATPAIFWGTVYFPSWNGNIYAVKAADGSLVWRKNLTELTGLRTTISLTNETTIVSRTTPTVADDKLIIAIYGPAYVIAVKRTTGQLIWTKQLDMHPASLITMSGTYYRRAFYVGVSSLEETASIEDCCTFRGSFVKLGIKTGAIIWQTFMLPDNNGLTGGYSGAALWGSSPSIDASRNHVYMATGNLYSVPQSVEECQERQDNQTAPIHPEECVGPDIHFDSFLALDLNSGEIKWYRQLGGYDVWFFACRNPSTPNCPPGPNPDADFGEAPMMLSVYVNKTKLDIVVAVQKSGFAWALDRSDGNLVWSTEAGPGGTIGGGTWGAATDNRRVYTNIANSNQRNFTLLPSNNITTGGGWVAMDPGTGRILWSTAVPNNATTNPVTIANGVLFAGSTYRTGPVYAINAASGEILWSYETGATVYGGLSVSKGKAAGNFHSNGMQHCPPRFHIFSSEECYIYLASQKSKTRFDQTEATVYGGLSGPEMQNYHSGNWLNHGGDMYNRRYAEGETKISPLTASQLRLKWRFNTGHDISATPAIFGGIVYFPSWNGNLYAVKAADGSLVWQKNLTELTGLSGTMSLTNETTAISRTTPTVADDKLIIAIYGPAYVIAVKCTTGELIWTRQLEKHPASLITMSGTYYQKAFYVGVSSLEETASIEDCCTFRGSFVKLDIQTGAIIWQTFMLPDNNGLTGGYAGAALWGSSPSIDALRNHVYIATGNLYSVPQSVEECQERQDNQTVPTHPEECVGPDIHFDSFLALDLSSGEIKWHRQLGGYDVWFFACRNPSTPNCPPGPNPDADFGEAPMMLSVYVNGTKLDIVAAVQKSGYAWALDRDDGNLVWSTEAGPGGTAGGGTWGAATDNTRVYTNIANSNQQNFTLLPSKNVTTGGGWVAMDPGTGRILWSAAVPHNATTNPVTIANGVLFAGSTYRTGPVYAINAASGEILWSYETGATVYGGLSGQERRFPGEWLNHGGNIYNRRYAEGENKISPLTASRLQLKWEFVAGKDISATPAISDGVVYFPSWNGYIYAVKASDGSLIWEKNLRELTGLNRSVPVTNLNDTVSSATPTIADDKLIVNLYGPAYVVAMKRSTGELIWTKQLDSHPAAAISVSGTYHKESYYVGTASIQKSFLPQNCCTFRGSFAKLDIHSGAIIWQTYLVPENNGSQGGYAGAAVPGSSPSIDVRRNYIYIATGLRDSAPQPIQDCLTLQNNQTFPSHPDNCTEPNDYSTSVLALDMDSGEVKWYQQLGAYTVWFLACSRNSSSCPASPTLYPEFGEAPMMLTIYPNGYEQDVVSVVSKSGFAWMLDRDNGDIVWFTEAGPGSFSGGGHWGAATDKKRVYTNIGNANNLNFTLLPSNNITTGGGWVAMDAPTGRILWSTAVPNVAISNPVSVANGVVFAGSTYQTGPVYAINAENGEILWSYETGATVYGGVSVSKGCIYVGSGYKIGLGATNPAFTAGTSLFAFCVV</sequence>
<dbReference type="PANTHER" id="PTHR32303:SF10">
    <property type="entry name" value="OUTER MEMBRANE PROTEIN ASSEMBLY FACTOR BAMB"/>
    <property type="match status" value="1"/>
</dbReference>
<dbReference type="Proteomes" id="UP000826271">
    <property type="component" value="Unassembled WGS sequence"/>
</dbReference>
<dbReference type="SUPFAM" id="SSF50998">
    <property type="entry name" value="Quinoprotein alcohol dehydrogenase-like"/>
    <property type="match status" value="3"/>
</dbReference>
<evidence type="ECO:0000256" key="4">
    <source>
        <dbReference type="SAM" id="SignalP"/>
    </source>
</evidence>
<dbReference type="Pfam" id="PF13360">
    <property type="entry name" value="PQQ_2"/>
    <property type="match status" value="2"/>
</dbReference>
<evidence type="ECO:0000313" key="8">
    <source>
        <dbReference type="Proteomes" id="UP000826271"/>
    </source>
</evidence>
<reference evidence="7" key="1">
    <citation type="submission" date="2019-10" db="EMBL/GenBank/DDBJ databases">
        <authorList>
            <person name="Zhang R."/>
            <person name="Pan Y."/>
            <person name="Wang J."/>
            <person name="Ma R."/>
            <person name="Yu S."/>
        </authorList>
    </citation>
    <scope>NUCLEOTIDE SEQUENCE</scope>
    <source>
        <strain evidence="7">LA-IB0</strain>
        <tissue evidence="7">Leaf</tissue>
    </source>
</reference>
<keyword evidence="3" id="KW-0560">Oxidoreductase</keyword>
<feature type="domain" description="Pyrrolo-quinoline quinone repeat" evidence="5">
    <location>
        <begin position="568"/>
        <end position="920"/>
    </location>
</feature>
<dbReference type="Pfam" id="PF01011">
    <property type="entry name" value="PQQ"/>
    <property type="match status" value="2"/>
</dbReference>
<dbReference type="InterPro" id="IPR002372">
    <property type="entry name" value="PQQ_rpt_dom"/>
</dbReference>
<dbReference type="InterPro" id="IPR011047">
    <property type="entry name" value="Quinoprotein_ADH-like_sf"/>
</dbReference>
<keyword evidence="4" id="KW-0732">Signal</keyword>
<feature type="chain" id="PRO_5043383827" description="Pyrrolo-quinoline quinone repeat domain-containing protein" evidence="4">
    <location>
        <begin position="17"/>
        <end position="1542"/>
    </location>
</feature>
<feature type="domain" description="Pyrrolo-quinoline quinone repeat" evidence="5">
    <location>
        <begin position="36"/>
        <end position="386"/>
    </location>
</feature>
<protein>
    <recommendedName>
        <fullName evidence="5 6">Pyrrolo-quinoline quinone repeat domain-containing protein</fullName>
    </recommendedName>
</protein>
<evidence type="ECO:0000256" key="3">
    <source>
        <dbReference type="ARBA" id="ARBA00023002"/>
    </source>
</evidence>
<keyword evidence="8" id="KW-1185">Reference proteome</keyword>
<gene>
    <name evidence="7" type="ORF">BUALT_Bualt04G0147700</name>
</gene>
<feature type="domain" description="Pyrrolo-quinoline quinone repeat" evidence="6">
    <location>
        <begin position="964"/>
        <end position="1127"/>
    </location>
</feature>
<name>A0AAV6XVU5_9LAMI</name>
<comment type="cofactor">
    <cofactor evidence="1">
        <name>pyrroloquinoline quinone</name>
        <dbReference type="ChEBI" id="CHEBI:58442"/>
    </cofactor>
</comment>
<comment type="caution">
    <text evidence="7">The sequence shown here is derived from an EMBL/GenBank/DDBJ whole genome shotgun (WGS) entry which is preliminary data.</text>
</comment>
<accession>A0AAV6XVU5</accession>
<comment type="similarity">
    <text evidence="2">Belongs to the bacterial PQQ dehydrogenase family.</text>
</comment>
<feature type="domain" description="Pyrrolo-quinoline quinone repeat" evidence="6">
    <location>
        <begin position="1379"/>
        <end position="1501"/>
    </location>
</feature>
<proteinExistence type="inferred from homology"/>
<organism evidence="7 8">
    <name type="scientific">Buddleja alternifolia</name>
    <dbReference type="NCBI Taxonomy" id="168488"/>
    <lineage>
        <taxon>Eukaryota</taxon>
        <taxon>Viridiplantae</taxon>
        <taxon>Streptophyta</taxon>
        <taxon>Embryophyta</taxon>
        <taxon>Tracheophyta</taxon>
        <taxon>Spermatophyta</taxon>
        <taxon>Magnoliopsida</taxon>
        <taxon>eudicotyledons</taxon>
        <taxon>Gunneridae</taxon>
        <taxon>Pentapetalae</taxon>
        <taxon>asterids</taxon>
        <taxon>lamiids</taxon>
        <taxon>Lamiales</taxon>
        <taxon>Scrophulariaceae</taxon>
        <taxon>Buddlejeae</taxon>
        <taxon>Buddleja</taxon>
    </lineage>
</organism>
<dbReference type="InterPro" id="IPR018391">
    <property type="entry name" value="PQQ_b-propeller_rpt"/>
</dbReference>
<dbReference type="PANTHER" id="PTHR32303">
    <property type="entry name" value="QUINOPROTEIN ALCOHOL DEHYDROGENASE (CYTOCHROME C)"/>
    <property type="match status" value="1"/>
</dbReference>
<dbReference type="GO" id="GO:0016491">
    <property type="term" value="F:oxidoreductase activity"/>
    <property type="evidence" value="ECO:0007669"/>
    <property type="project" value="UniProtKB-KW"/>
</dbReference>
<evidence type="ECO:0000256" key="1">
    <source>
        <dbReference type="ARBA" id="ARBA00001931"/>
    </source>
</evidence>